<dbReference type="AlphaFoldDB" id="A0A2K1KHZ0"/>
<dbReference type="Gramene" id="Pp3c5_880V3.1">
    <property type="protein sequence ID" value="Pp3c5_880V3.1"/>
    <property type="gene ID" value="Pp3c5_880"/>
</dbReference>
<evidence type="ECO:0000256" key="4">
    <source>
        <dbReference type="ARBA" id="ARBA00023163"/>
    </source>
</evidence>
<comment type="subcellular location">
    <subcellularLocation>
        <location evidence="1">Nucleus</location>
    </subcellularLocation>
</comment>
<feature type="compositionally biased region" description="Polar residues" evidence="6">
    <location>
        <begin position="158"/>
        <end position="175"/>
    </location>
</feature>
<feature type="compositionally biased region" description="Polar residues" evidence="6">
    <location>
        <begin position="437"/>
        <end position="458"/>
    </location>
</feature>
<reference evidence="8 10" key="1">
    <citation type="journal article" date="2008" name="Science">
        <title>The Physcomitrella genome reveals evolutionary insights into the conquest of land by plants.</title>
        <authorList>
            <person name="Rensing S."/>
            <person name="Lang D."/>
            <person name="Zimmer A."/>
            <person name="Terry A."/>
            <person name="Salamov A."/>
            <person name="Shapiro H."/>
            <person name="Nishiyama T."/>
            <person name="Perroud P.-F."/>
            <person name="Lindquist E."/>
            <person name="Kamisugi Y."/>
            <person name="Tanahashi T."/>
            <person name="Sakakibara K."/>
            <person name="Fujita T."/>
            <person name="Oishi K."/>
            <person name="Shin-I T."/>
            <person name="Kuroki Y."/>
            <person name="Toyoda A."/>
            <person name="Suzuki Y."/>
            <person name="Hashimoto A."/>
            <person name="Yamaguchi K."/>
            <person name="Sugano A."/>
            <person name="Kohara Y."/>
            <person name="Fujiyama A."/>
            <person name="Anterola A."/>
            <person name="Aoki S."/>
            <person name="Ashton N."/>
            <person name="Barbazuk W.B."/>
            <person name="Barker E."/>
            <person name="Bennetzen J."/>
            <person name="Bezanilla M."/>
            <person name="Blankenship R."/>
            <person name="Cho S.H."/>
            <person name="Dutcher S."/>
            <person name="Estelle M."/>
            <person name="Fawcett J.A."/>
            <person name="Gundlach H."/>
            <person name="Hanada K."/>
            <person name="Heyl A."/>
            <person name="Hicks K.A."/>
            <person name="Hugh J."/>
            <person name="Lohr M."/>
            <person name="Mayer K."/>
            <person name="Melkozernov A."/>
            <person name="Murata T."/>
            <person name="Nelson D."/>
            <person name="Pils B."/>
            <person name="Prigge M."/>
            <person name="Reiss B."/>
            <person name="Renner T."/>
            <person name="Rombauts S."/>
            <person name="Rushton P."/>
            <person name="Sanderfoot A."/>
            <person name="Schween G."/>
            <person name="Shiu S.-H."/>
            <person name="Stueber K."/>
            <person name="Theodoulou F.L."/>
            <person name="Tu H."/>
            <person name="Van de Peer Y."/>
            <person name="Verrier P.J."/>
            <person name="Waters E."/>
            <person name="Wood A."/>
            <person name="Yang L."/>
            <person name="Cove D."/>
            <person name="Cuming A."/>
            <person name="Hasebe M."/>
            <person name="Lucas S."/>
            <person name="Mishler D.B."/>
            <person name="Reski R."/>
            <person name="Grigoriev I."/>
            <person name="Quatrano R.S."/>
            <person name="Boore J.L."/>
        </authorList>
    </citation>
    <scope>NUCLEOTIDE SEQUENCE [LARGE SCALE GENOMIC DNA]</scope>
    <source>
        <strain evidence="9 10">cv. Gransden 2004</strain>
    </source>
</reference>
<feature type="region of interest" description="Disordered" evidence="6">
    <location>
        <begin position="60"/>
        <end position="110"/>
    </location>
</feature>
<dbReference type="Gramene" id="Pp3c5_880V3.2">
    <property type="protein sequence ID" value="Pp3c5_880V3.2"/>
    <property type="gene ID" value="Pp3c5_880"/>
</dbReference>
<accession>A0A2K1KHZ0</accession>
<evidence type="ECO:0000313" key="9">
    <source>
        <dbReference type="EnsemblPlants" id="Pp3c5_880V3.1"/>
    </source>
</evidence>
<dbReference type="GeneID" id="112282101"/>
<keyword evidence="5" id="KW-0539">Nucleus</keyword>
<dbReference type="PROSITE" id="PS51032">
    <property type="entry name" value="AP2_ERF"/>
    <property type="match status" value="1"/>
</dbReference>
<dbReference type="Pfam" id="PF00847">
    <property type="entry name" value="AP2"/>
    <property type="match status" value="1"/>
</dbReference>
<dbReference type="SMART" id="SM00380">
    <property type="entry name" value="AP2"/>
    <property type="match status" value="1"/>
</dbReference>
<feature type="compositionally biased region" description="Acidic residues" evidence="6">
    <location>
        <begin position="566"/>
        <end position="576"/>
    </location>
</feature>
<gene>
    <name evidence="9" type="primary">LOC112282101</name>
    <name evidence="8" type="ORF">PHYPA_007063</name>
</gene>
<dbReference type="PANTHER" id="PTHR31190">
    <property type="entry name" value="DNA-BINDING DOMAIN"/>
    <property type="match status" value="1"/>
</dbReference>
<keyword evidence="10" id="KW-1185">Reference proteome</keyword>
<feature type="region of interest" description="Disordered" evidence="6">
    <location>
        <begin position="391"/>
        <end position="458"/>
    </location>
</feature>
<dbReference type="InterPro" id="IPR001471">
    <property type="entry name" value="AP2/ERF_dom"/>
</dbReference>
<dbReference type="GO" id="GO:0003677">
    <property type="term" value="F:DNA binding"/>
    <property type="evidence" value="ECO:0007669"/>
    <property type="project" value="UniProtKB-KW"/>
</dbReference>
<organism evidence="8">
    <name type="scientific">Physcomitrium patens</name>
    <name type="common">Spreading-leaved earth moss</name>
    <name type="synonym">Physcomitrella patens</name>
    <dbReference type="NCBI Taxonomy" id="3218"/>
    <lineage>
        <taxon>Eukaryota</taxon>
        <taxon>Viridiplantae</taxon>
        <taxon>Streptophyta</taxon>
        <taxon>Embryophyta</taxon>
        <taxon>Bryophyta</taxon>
        <taxon>Bryophytina</taxon>
        <taxon>Bryopsida</taxon>
        <taxon>Funariidae</taxon>
        <taxon>Funariales</taxon>
        <taxon>Funariaceae</taxon>
        <taxon>Physcomitrium</taxon>
    </lineage>
</organism>
<dbReference type="PRINTS" id="PR00367">
    <property type="entry name" value="ETHRSPELEMNT"/>
</dbReference>
<feature type="domain" description="AP2/ERF" evidence="7">
    <location>
        <begin position="241"/>
        <end position="298"/>
    </location>
</feature>
<dbReference type="CDD" id="cd00018">
    <property type="entry name" value="AP2"/>
    <property type="match status" value="1"/>
</dbReference>
<reference evidence="8 10" key="2">
    <citation type="journal article" date="2018" name="Plant J.">
        <title>The Physcomitrella patens chromosome-scale assembly reveals moss genome structure and evolution.</title>
        <authorList>
            <person name="Lang D."/>
            <person name="Ullrich K.K."/>
            <person name="Murat F."/>
            <person name="Fuchs J."/>
            <person name="Jenkins J."/>
            <person name="Haas F.B."/>
            <person name="Piednoel M."/>
            <person name="Gundlach H."/>
            <person name="Van Bel M."/>
            <person name="Meyberg R."/>
            <person name="Vives C."/>
            <person name="Morata J."/>
            <person name="Symeonidi A."/>
            <person name="Hiss M."/>
            <person name="Muchero W."/>
            <person name="Kamisugi Y."/>
            <person name="Saleh O."/>
            <person name="Blanc G."/>
            <person name="Decker E.L."/>
            <person name="van Gessel N."/>
            <person name="Grimwood J."/>
            <person name="Hayes R.D."/>
            <person name="Graham S.W."/>
            <person name="Gunter L.E."/>
            <person name="McDaniel S.F."/>
            <person name="Hoernstein S.N.W."/>
            <person name="Larsson A."/>
            <person name="Li F.W."/>
            <person name="Perroud P.F."/>
            <person name="Phillips J."/>
            <person name="Ranjan P."/>
            <person name="Rokshar D.S."/>
            <person name="Rothfels C.J."/>
            <person name="Schneider L."/>
            <person name="Shu S."/>
            <person name="Stevenson D.W."/>
            <person name="Thummler F."/>
            <person name="Tillich M."/>
            <person name="Villarreal Aguilar J.C."/>
            <person name="Widiez T."/>
            <person name="Wong G.K."/>
            <person name="Wymore A."/>
            <person name="Zhang Y."/>
            <person name="Zimmer A.D."/>
            <person name="Quatrano R.S."/>
            <person name="Mayer K.F.X."/>
            <person name="Goodstein D."/>
            <person name="Casacuberta J.M."/>
            <person name="Vandepoele K."/>
            <person name="Reski R."/>
            <person name="Cuming A.C."/>
            <person name="Tuskan G.A."/>
            <person name="Maumus F."/>
            <person name="Salse J."/>
            <person name="Schmutz J."/>
            <person name="Rensing S.A."/>
        </authorList>
    </citation>
    <scope>NUCLEOTIDE SEQUENCE [LARGE SCALE GENOMIC DNA]</scope>
    <source>
        <strain evidence="9 10">cv. Gransden 2004</strain>
    </source>
</reference>
<dbReference type="Gene3D" id="3.30.730.10">
    <property type="entry name" value="AP2/ERF domain"/>
    <property type="match status" value="1"/>
</dbReference>
<dbReference type="EnsemblPlants" id="Pp3c5_880V3.2">
    <property type="protein sequence ID" value="Pp3c5_880V3.2"/>
    <property type="gene ID" value="Pp3c5_880"/>
</dbReference>
<evidence type="ECO:0000313" key="8">
    <source>
        <dbReference type="EMBL" id="PNR53388.1"/>
    </source>
</evidence>
<evidence type="ECO:0000256" key="2">
    <source>
        <dbReference type="ARBA" id="ARBA00023015"/>
    </source>
</evidence>
<dbReference type="FunFam" id="3.30.730.10:FF:000001">
    <property type="entry name" value="Ethylene-responsive transcription factor 2"/>
    <property type="match status" value="1"/>
</dbReference>
<feature type="compositionally biased region" description="Low complexity" evidence="6">
    <location>
        <begin position="407"/>
        <end position="416"/>
    </location>
</feature>
<keyword evidence="2" id="KW-0805">Transcription regulation</keyword>
<evidence type="ECO:0000259" key="7">
    <source>
        <dbReference type="PROSITE" id="PS51032"/>
    </source>
</evidence>
<keyword evidence="4" id="KW-0804">Transcription</keyword>
<feature type="region of interest" description="Disordered" evidence="6">
    <location>
        <begin position="152"/>
        <end position="246"/>
    </location>
</feature>
<dbReference type="PANTHER" id="PTHR31190:SF181">
    <property type="entry name" value="OS02G0764700 PROTEIN"/>
    <property type="match status" value="1"/>
</dbReference>
<feature type="compositionally biased region" description="Low complexity" evidence="6">
    <location>
        <begin position="310"/>
        <end position="344"/>
    </location>
</feature>
<feature type="compositionally biased region" description="Basic and acidic residues" evidence="6">
    <location>
        <begin position="87"/>
        <end position="101"/>
    </location>
</feature>
<evidence type="ECO:0000256" key="5">
    <source>
        <dbReference type="ARBA" id="ARBA00023242"/>
    </source>
</evidence>
<feature type="region of interest" description="Disordered" evidence="6">
    <location>
        <begin position="308"/>
        <end position="349"/>
    </location>
</feature>
<feature type="region of interest" description="Disordered" evidence="6">
    <location>
        <begin position="552"/>
        <end position="576"/>
    </location>
</feature>
<dbReference type="GO" id="GO:0003700">
    <property type="term" value="F:DNA-binding transcription factor activity"/>
    <property type="evidence" value="ECO:0007669"/>
    <property type="project" value="InterPro"/>
</dbReference>
<evidence type="ECO:0000256" key="6">
    <source>
        <dbReference type="SAM" id="MobiDB-lite"/>
    </source>
</evidence>
<dbReference type="EMBL" id="ABEU02000005">
    <property type="protein sequence ID" value="PNR53388.1"/>
    <property type="molecule type" value="Genomic_DNA"/>
</dbReference>
<keyword evidence="3" id="KW-0238">DNA-binding</keyword>
<dbReference type="EnsemblPlants" id="Pp3c5_880V3.1">
    <property type="protein sequence ID" value="Pp3c5_880V3.1"/>
    <property type="gene ID" value="Pp3c5_880"/>
</dbReference>
<dbReference type="InterPro" id="IPR044808">
    <property type="entry name" value="ERF_plant"/>
</dbReference>
<evidence type="ECO:0000313" key="10">
    <source>
        <dbReference type="Proteomes" id="UP000006727"/>
    </source>
</evidence>
<dbReference type="STRING" id="3218.A0A2K1KHZ0"/>
<sequence length="576" mass="62230">MCWLQALPGRSRLLHKLDPPSDPPDTSGSSSPKWAGVRPGSASEVSLMVSALTQAGVARPDQAFTGSQHPENIPQDAAITCRKRHRDSPTRELVSHAETRSEQAPSMLSTKHKVDASMGIKEQKIGATAYVNVTEASAVTWAPVLLDATGEESERFGTHSTSPSLTQDTFPSQDQVGRISDFSRPLHLSTPTNEDAPRPWGGNLEQLDQAGIGDGSHLQGAREEGPSETQELSVPPTKKRRYRGVRQRPWGKWAAEIRDPQKAARVWLGTFNTAEEAAMAYDKAAIRFRGLRAKLNFPDGIIPPTASAVGSTTASQPDSSSISISATTPSTCTSSSSQFSGHSTQPAPVSRSFRSISSVAGASVPFHSSPLASIPSHQMSSVTAAPEAYEPYPRSTGLLQPGGGSSGSNQSGPHQGLRPSQQPLIYPQWSRPKSRSDQSLDPVQPQNSQTSRQYPELTSPTLNLEHEDLYADELHDPILHYDQYRLGTPFSVDYRRSNVVFDPGGQGFPPSQPQALPVVNYNLSVSSANPSPYVELSYDQIFDQPGELQSTFPEIASPSGQLPFDSFEDDPYLGQN</sequence>
<evidence type="ECO:0000256" key="1">
    <source>
        <dbReference type="ARBA" id="ARBA00004123"/>
    </source>
</evidence>
<dbReference type="InterPro" id="IPR016177">
    <property type="entry name" value="DNA-bd_dom_sf"/>
</dbReference>
<feature type="region of interest" description="Disordered" evidence="6">
    <location>
        <begin position="13"/>
        <end position="40"/>
    </location>
</feature>
<dbReference type="InterPro" id="IPR036955">
    <property type="entry name" value="AP2/ERF_dom_sf"/>
</dbReference>
<protein>
    <recommendedName>
        <fullName evidence="7">AP2/ERF domain-containing protein</fullName>
    </recommendedName>
</protein>
<evidence type="ECO:0000256" key="3">
    <source>
        <dbReference type="ARBA" id="ARBA00023125"/>
    </source>
</evidence>
<dbReference type="GO" id="GO:0005634">
    <property type="term" value="C:nucleus"/>
    <property type="evidence" value="ECO:0007669"/>
    <property type="project" value="UniProtKB-SubCell"/>
</dbReference>
<feature type="compositionally biased region" description="Basic residues" evidence="6">
    <location>
        <begin position="237"/>
        <end position="246"/>
    </location>
</feature>
<name>A0A2K1KHZ0_PHYPA</name>
<dbReference type="PaxDb" id="3218-PP1S259_104V6.1"/>
<dbReference type="SUPFAM" id="SSF54171">
    <property type="entry name" value="DNA-binding domain"/>
    <property type="match status" value="1"/>
</dbReference>
<dbReference type="Proteomes" id="UP000006727">
    <property type="component" value="Chromosome 5"/>
</dbReference>
<dbReference type="OrthoDB" id="1925932at2759"/>
<reference evidence="9" key="3">
    <citation type="submission" date="2020-12" db="UniProtKB">
        <authorList>
            <consortium name="EnsemblPlants"/>
        </authorList>
    </citation>
    <scope>IDENTIFICATION</scope>
</reference>
<dbReference type="GO" id="GO:0009873">
    <property type="term" value="P:ethylene-activated signaling pathway"/>
    <property type="evidence" value="ECO:0007669"/>
    <property type="project" value="InterPro"/>
</dbReference>
<proteinExistence type="predicted"/>
<dbReference type="RefSeq" id="XP_024375087.1">
    <property type="nucleotide sequence ID" value="XM_024519319.2"/>
</dbReference>